<dbReference type="OrthoDB" id="430637at2759"/>
<keyword evidence="7 8" id="KW-0472">Membrane</keyword>
<reference evidence="9 10" key="1">
    <citation type="submission" date="2016-11" db="EMBL/GenBank/DDBJ databases">
        <title>The macronuclear genome of Stentor coeruleus: a giant cell with tiny introns.</title>
        <authorList>
            <person name="Slabodnick M."/>
            <person name="Ruby J.G."/>
            <person name="Reiff S.B."/>
            <person name="Swart E.C."/>
            <person name="Gosai S."/>
            <person name="Prabakaran S."/>
            <person name="Witkowska E."/>
            <person name="Larue G.E."/>
            <person name="Fisher S."/>
            <person name="Freeman R.M."/>
            <person name="Gunawardena J."/>
            <person name="Chu W."/>
            <person name="Stover N.A."/>
            <person name="Gregory B.D."/>
            <person name="Nowacki M."/>
            <person name="Derisi J."/>
            <person name="Roy S.W."/>
            <person name="Marshall W.F."/>
            <person name="Sood P."/>
        </authorList>
    </citation>
    <scope>NUCLEOTIDE SEQUENCE [LARGE SCALE GENOMIC DNA]</scope>
    <source>
        <strain evidence="9">WM001</strain>
    </source>
</reference>
<evidence type="ECO:0000256" key="6">
    <source>
        <dbReference type="ARBA" id="ARBA00023054"/>
    </source>
</evidence>
<keyword evidence="5 8" id="KW-1133">Transmembrane helix</keyword>
<dbReference type="AlphaFoldDB" id="A0A1R2B515"/>
<accession>A0A1R2B515</accession>
<dbReference type="GO" id="GO:0006906">
    <property type="term" value="P:vesicle fusion"/>
    <property type="evidence" value="ECO:0007669"/>
    <property type="project" value="TreeGrafter"/>
</dbReference>
<name>A0A1R2B515_9CILI</name>
<dbReference type="PANTHER" id="PTHR21230:SF26">
    <property type="entry name" value="VESICLE TRANSPORT THROUGH INTERACTION WITH T-SNARES HOMOLOG 1A"/>
    <property type="match status" value="1"/>
</dbReference>
<proteinExistence type="predicted"/>
<dbReference type="GO" id="GO:0012507">
    <property type="term" value="C:ER to Golgi transport vesicle membrane"/>
    <property type="evidence" value="ECO:0007669"/>
    <property type="project" value="TreeGrafter"/>
</dbReference>
<dbReference type="GO" id="GO:0005794">
    <property type="term" value="C:Golgi apparatus"/>
    <property type="evidence" value="ECO:0007669"/>
    <property type="project" value="TreeGrafter"/>
</dbReference>
<comment type="caution">
    <text evidence="9">The sequence shown here is derived from an EMBL/GenBank/DDBJ whole genome shotgun (WGS) entry which is preliminary data.</text>
</comment>
<keyword evidence="4" id="KW-0653">Protein transport</keyword>
<dbReference type="GO" id="GO:0015031">
    <property type="term" value="P:protein transport"/>
    <property type="evidence" value="ECO:0007669"/>
    <property type="project" value="UniProtKB-KW"/>
</dbReference>
<protein>
    <submittedName>
        <fullName evidence="9">Uncharacterized protein</fullName>
    </submittedName>
</protein>
<evidence type="ECO:0000256" key="5">
    <source>
        <dbReference type="ARBA" id="ARBA00022989"/>
    </source>
</evidence>
<dbReference type="PANTHER" id="PTHR21230">
    <property type="entry name" value="VESICLE TRANSPORT V-SNARE PROTEIN VTI1-RELATED"/>
    <property type="match status" value="1"/>
</dbReference>
<organism evidence="9 10">
    <name type="scientific">Stentor coeruleus</name>
    <dbReference type="NCBI Taxonomy" id="5963"/>
    <lineage>
        <taxon>Eukaryota</taxon>
        <taxon>Sar</taxon>
        <taxon>Alveolata</taxon>
        <taxon>Ciliophora</taxon>
        <taxon>Postciliodesmatophora</taxon>
        <taxon>Heterotrichea</taxon>
        <taxon>Heterotrichida</taxon>
        <taxon>Stentoridae</taxon>
        <taxon>Stentor</taxon>
    </lineage>
</organism>
<dbReference type="GO" id="GO:0000149">
    <property type="term" value="F:SNARE binding"/>
    <property type="evidence" value="ECO:0007669"/>
    <property type="project" value="TreeGrafter"/>
</dbReference>
<dbReference type="Gene3D" id="1.20.58.400">
    <property type="entry name" value="t-snare proteins"/>
    <property type="match status" value="1"/>
</dbReference>
<dbReference type="Gene3D" id="1.20.5.110">
    <property type="match status" value="1"/>
</dbReference>
<evidence type="ECO:0000256" key="8">
    <source>
        <dbReference type="SAM" id="Phobius"/>
    </source>
</evidence>
<dbReference type="InterPro" id="IPR038407">
    <property type="entry name" value="v-SNARE_N_sf"/>
</dbReference>
<sequence>MNNEQEFLRLTSLCLSRLSSTNPDLVMISADLFQAETCLRQLKIEATYMNNYQKQDVMSRCVKYHSDMNNIKKQLRDREQEKLFGARMEEKAKSTTALLEGQGKTLEFGKSLSLESESIAAFTMTNLKNQRNQLERSACGSKEIKENLEKSNKLINSMQRRAITNKLIMICVIFLLVVAILMVLCMKIIN</sequence>
<evidence type="ECO:0000256" key="2">
    <source>
        <dbReference type="ARBA" id="ARBA00022448"/>
    </source>
</evidence>
<dbReference type="Proteomes" id="UP000187209">
    <property type="component" value="Unassembled WGS sequence"/>
</dbReference>
<evidence type="ECO:0000256" key="4">
    <source>
        <dbReference type="ARBA" id="ARBA00022927"/>
    </source>
</evidence>
<gene>
    <name evidence="9" type="ORF">SteCoe_29938</name>
</gene>
<dbReference type="GO" id="GO:0005484">
    <property type="term" value="F:SNAP receptor activity"/>
    <property type="evidence" value="ECO:0007669"/>
    <property type="project" value="TreeGrafter"/>
</dbReference>
<evidence type="ECO:0000313" key="9">
    <source>
        <dbReference type="EMBL" id="OMJ71765.1"/>
    </source>
</evidence>
<feature type="transmembrane region" description="Helical" evidence="8">
    <location>
        <begin position="167"/>
        <end position="189"/>
    </location>
</feature>
<keyword evidence="6" id="KW-0175">Coiled coil</keyword>
<evidence type="ECO:0000256" key="7">
    <source>
        <dbReference type="ARBA" id="ARBA00023136"/>
    </source>
</evidence>
<keyword evidence="2" id="KW-0813">Transport</keyword>
<dbReference type="Pfam" id="PF12352">
    <property type="entry name" value="V-SNARE_C"/>
    <property type="match status" value="1"/>
</dbReference>
<dbReference type="GO" id="GO:0031902">
    <property type="term" value="C:late endosome membrane"/>
    <property type="evidence" value="ECO:0007669"/>
    <property type="project" value="TreeGrafter"/>
</dbReference>
<comment type="subcellular location">
    <subcellularLocation>
        <location evidence="1">Membrane</location>
        <topology evidence="1">Single-pass type IV membrane protein</topology>
    </subcellularLocation>
</comment>
<evidence type="ECO:0000256" key="1">
    <source>
        <dbReference type="ARBA" id="ARBA00004211"/>
    </source>
</evidence>
<evidence type="ECO:0000313" key="10">
    <source>
        <dbReference type="Proteomes" id="UP000187209"/>
    </source>
</evidence>
<dbReference type="InterPro" id="IPR010989">
    <property type="entry name" value="SNARE"/>
</dbReference>
<dbReference type="SUPFAM" id="SSF47661">
    <property type="entry name" value="t-snare proteins"/>
    <property type="match status" value="1"/>
</dbReference>
<evidence type="ECO:0000256" key="3">
    <source>
        <dbReference type="ARBA" id="ARBA00022692"/>
    </source>
</evidence>
<dbReference type="SUPFAM" id="SSF58038">
    <property type="entry name" value="SNARE fusion complex"/>
    <property type="match status" value="1"/>
</dbReference>
<dbReference type="EMBL" id="MPUH01000958">
    <property type="protein sequence ID" value="OMJ71765.1"/>
    <property type="molecule type" value="Genomic_DNA"/>
</dbReference>
<keyword evidence="3 8" id="KW-0812">Transmembrane</keyword>
<dbReference type="GO" id="GO:0031201">
    <property type="term" value="C:SNARE complex"/>
    <property type="evidence" value="ECO:0007669"/>
    <property type="project" value="TreeGrafter"/>
</dbReference>
<keyword evidence="10" id="KW-1185">Reference proteome</keyword>
<dbReference type="GO" id="GO:0005789">
    <property type="term" value="C:endoplasmic reticulum membrane"/>
    <property type="evidence" value="ECO:0007669"/>
    <property type="project" value="TreeGrafter"/>
</dbReference>